<dbReference type="EMBL" id="WBWA01000003">
    <property type="protein sequence ID" value="KAB2666560.1"/>
    <property type="molecule type" value="Genomic_DNA"/>
</dbReference>
<evidence type="ECO:0000313" key="3">
    <source>
        <dbReference type="Proteomes" id="UP000430843"/>
    </source>
</evidence>
<dbReference type="Proteomes" id="UP000558475">
    <property type="component" value="Unassembled WGS sequence"/>
</dbReference>
<proteinExistence type="predicted"/>
<evidence type="ECO:0000313" key="1">
    <source>
        <dbReference type="EMBL" id="KAB2666560.1"/>
    </source>
</evidence>
<evidence type="ECO:0000313" key="2">
    <source>
        <dbReference type="EMBL" id="NKW09457.1"/>
    </source>
</evidence>
<dbReference type="EMBL" id="JAAXZB010000001">
    <property type="protein sequence ID" value="NKW09457.1"/>
    <property type="molecule type" value="Genomic_DNA"/>
</dbReference>
<dbReference type="Proteomes" id="UP000430843">
    <property type="component" value="Unassembled WGS sequence"/>
</dbReference>
<keyword evidence="3" id="KW-1185">Reference proteome</keyword>
<evidence type="ECO:0000313" key="4">
    <source>
        <dbReference type="Proteomes" id="UP000558475"/>
    </source>
</evidence>
<protein>
    <submittedName>
        <fullName evidence="2">VRR-NUC domain-containing protein</fullName>
    </submittedName>
</protein>
<reference evidence="1 3" key="1">
    <citation type="submission" date="2019-09" db="EMBL/GenBank/DDBJ databases">
        <title>Taxonomic organization of the family Brucellaceae based on a phylogenomic approach.</title>
        <authorList>
            <person name="Leclercq S."/>
            <person name="Cloeckaert A."/>
            <person name="Zygmunt M.S."/>
        </authorList>
    </citation>
    <scope>NUCLEOTIDE SEQUENCE [LARGE SCALE GENOMIC DNA]</scope>
    <source>
        <strain evidence="1 3">LMG 18957</strain>
    </source>
</reference>
<name>A0A7X6FPB3_9HYPH</name>
<organism evidence="2 4">
    <name type="scientific">Brucella tritici</name>
    <dbReference type="NCBI Taxonomy" id="94626"/>
    <lineage>
        <taxon>Bacteria</taxon>
        <taxon>Pseudomonadati</taxon>
        <taxon>Pseudomonadota</taxon>
        <taxon>Alphaproteobacteria</taxon>
        <taxon>Hyphomicrobiales</taxon>
        <taxon>Brucellaceae</taxon>
        <taxon>Brucella/Ochrobactrum group</taxon>
        <taxon>Brucella</taxon>
    </lineage>
</organism>
<dbReference type="RefSeq" id="WP_151677342.1">
    <property type="nucleotide sequence ID" value="NZ_WBWA01000003.1"/>
</dbReference>
<comment type="caution">
    <text evidence="2">The sequence shown here is derived from an EMBL/GenBank/DDBJ whole genome shotgun (WGS) entry which is preliminary data.</text>
</comment>
<gene>
    <name evidence="1" type="ORF">F9K91_05095</name>
    <name evidence="2" type="ORF">HGG76_06070</name>
</gene>
<accession>A0A7X6FPB3</accession>
<reference evidence="2 4" key="2">
    <citation type="submission" date="2020-04" db="EMBL/GenBank/DDBJ databases">
        <title>Whole genome sequencing of clinical and environmental type strains of Ochrobactrum.</title>
        <authorList>
            <person name="Dharne M."/>
        </authorList>
    </citation>
    <scope>NUCLEOTIDE SEQUENCE [LARGE SCALE GENOMIC DNA]</scope>
    <source>
        <strain evidence="2 4">DSM 13340</strain>
    </source>
</reference>
<sequence>MKASTALMNRIMLALSEAGRIVFRNTTANGWAGKSFSLAPGQVYKARGGERVVLDAYPIKAGLCTGSGDLIGGERVVVTPDMVGKTLLVFASWEVKHGTGRATKEQLNFARVIREAGGIAEIVRDETEALNARLFKD</sequence>
<dbReference type="AlphaFoldDB" id="A0A7X6FPB3"/>